<dbReference type="AlphaFoldDB" id="A0AAV8WJ51"/>
<dbReference type="Proteomes" id="UP001162156">
    <property type="component" value="Unassembled WGS sequence"/>
</dbReference>
<reference evidence="2" key="1">
    <citation type="journal article" date="2023" name="Insect Mol. Biol.">
        <title>Genome sequencing provides insights into the evolution of gene families encoding plant cell wall-degrading enzymes in longhorned beetles.</title>
        <authorList>
            <person name="Shin N.R."/>
            <person name="Okamura Y."/>
            <person name="Kirsch R."/>
            <person name="Pauchet Y."/>
        </authorList>
    </citation>
    <scope>NUCLEOTIDE SEQUENCE</scope>
    <source>
        <strain evidence="2">RBIC_L_NR</strain>
    </source>
</reference>
<keyword evidence="3" id="KW-1185">Reference proteome</keyword>
<organism evidence="2 3">
    <name type="scientific">Rhamnusium bicolor</name>
    <dbReference type="NCBI Taxonomy" id="1586634"/>
    <lineage>
        <taxon>Eukaryota</taxon>
        <taxon>Metazoa</taxon>
        <taxon>Ecdysozoa</taxon>
        <taxon>Arthropoda</taxon>
        <taxon>Hexapoda</taxon>
        <taxon>Insecta</taxon>
        <taxon>Pterygota</taxon>
        <taxon>Neoptera</taxon>
        <taxon>Endopterygota</taxon>
        <taxon>Coleoptera</taxon>
        <taxon>Polyphaga</taxon>
        <taxon>Cucujiformia</taxon>
        <taxon>Chrysomeloidea</taxon>
        <taxon>Cerambycidae</taxon>
        <taxon>Lepturinae</taxon>
        <taxon>Rhagiini</taxon>
        <taxon>Rhamnusium</taxon>
    </lineage>
</organism>
<comment type="caution">
    <text evidence="2">The sequence shown here is derived from an EMBL/GenBank/DDBJ whole genome shotgun (WGS) entry which is preliminary data.</text>
</comment>
<protein>
    <recommendedName>
        <fullName evidence="1">PiggyBac transposable element-derived protein domain-containing protein</fullName>
    </recommendedName>
</protein>
<proteinExistence type="predicted"/>
<dbReference type="InterPro" id="IPR029526">
    <property type="entry name" value="PGBD"/>
</dbReference>
<evidence type="ECO:0000313" key="3">
    <source>
        <dbReference type="Proteomes" id="UP001162156"/>
    </source>
</evidence>
<evidence type="ECO:0000259" key="1">
    <source>
        <dbReference type="Pfam" id="PF13843"/>
    </source>
</evidence>
<dbReference type="EMBL" id="JANEYF010005896">
    <property type="protein sequence ID" value="KAJ8926403.1"/>
    <property type="molecule type" value="Genomic_DNA"/>
</dbReference>
<gene>
    <name evidence="2" type="ORF">NQ314_021189</name>
</gene>
<dbReference type="Pfam" id="PF13843">
    <property type="entry name" value="DDE_Tnp_1_7"/>
    <property type="match status" value="1"/>
</dbReference>
<dbReference type="PANTHER" id="PTHR47272:SF2">
    <property type="entry name" value="PIGGYBAC TRANSPOSABLE ELEMENT-DERIVED PROTEIN 3-LIKE"/>
    <property type="match status" value="1"/>
</dbReference>
<dbReference type="PANTHER" id="PTHR47272">
    <property type="entry name" value="DDE_TNP_1_7 DOMAIN-CONTAINING PROTEIN"/>
    <property type="match status" value="1"/>
</dbReference>
<name>A0AAV8WJ51_9CUCU</name>
<accession>A0AAV8WJ51</accession>
<feature type="domain" description="PiggyBac transposable element-derived protein" evidence="1">
    <location>
        <begin position="4"/>
        <end position="70"/>
    </location>
</feature>
<evidence type="ECO:0000313" key="2">
    <source>
        <dbReference type="EMBL" id="KAJ8926403.1"/>
    </source>
</evidence>
<sequence>MEICSIPRKEKDGSSKDIRCPNIVRDYNAHMGYVDKMDMLKSIYEIDRKSKKWWHRIMWYFLDVSIVNSFILFKHRTGSSIPNLKVFRVSVATGLIGAGQPARSRAQPKVTNHFKRTVPYEIRYDQCLHMPVYSKSRRCAFCSNTQDPHRTRWTCSTCDVGFCLNDKKNCFQVYHQK</sequence>